<organism evidence="1 2">
    <name type="scientific">Candidatus Blackburnbacteria bacterium RIFCSPLOWO2_01_FULL_40_20</name>
    <dbReference type="NCBI Taxonomy" id="1797519"/>
    <lineage>
        <taxon>Bacteria</taxon>
        <taxon>Candidatus Blackburniibacteriota</taxon>
    </lineage>
</organism>
<comment type="caution">
    <text evidence="1">The sequence shown here is derived from an EMBL/GenBank/DDBJ whole genome shotgun (WGS) entry which is preliminary data.</text>
</comment>
<evidence type="ECO:0000313" key="2">
    <source>
        <dbReference type="Proteomes" id="UP000178659"/>
    </source>
</evidence>
<dbReference type="SUPFAM" id="SSF51182">
    <property type="entry name" value="RmlC-like cupins"/>
    <property type="match status" value="1"/>
</dbReference>
<dbReference type="InterPro" id="IPR011051">
    <property type="entry name" value="RmlC_Cupin_sf"/>
</dbReference>
<evidence type="ECO:0000313" key="1">
    <source>
        <dbReference type="EMBL" id="OGY13121.1"/>
    </source>
</evidence>
<protein>
    <recommendedName>
        <fullName evidence="3">Sugar 3,4-ketoisomerase QdtA cupin domain-containing protein</fullName>
    </recommendedName>
</protein>
<proteinExistence type="predicted"/>
<dbReference type="AlphaFoldDB" id="A0A1G1VCR2"/>
<accession>A0A1G1VCR2</accession>
<name>A0A1G1VCR2_9BACT</name>
<sequence length="129" mass="14916">MKKYYYKDKLIGIKISKFPEGSVPHTGSREAQEAVGVLTLKYKRGSYLKAHVHKNISRVTTHLQEVFIVIKGKVKIDLYGSDKKFFKYIYLKEGELFLAMDGGHAFHILKNCEIFEVKNGPFKEDKIFI</sequence>
<evidence type="ECO:0008006" key="3">
    <source>
        <dbReference type="Google" id="ProtNLM"/>
    </source>
</evidence>
<dbReference type="Proteomes" id="UP000178659">
    <property type="component" value="Unassembled WGS sequence"/>
</dbReference>
<gene>
    <name evidence="1" type="ORF">A3A77_03985</name>
</gene>
<reference evidence="1 2" key="1">
    <citation type="journal article" date="2016" name="Nat. Commun.">
        <title>Thousands of microbial genomes shed light on interconnected biogeochemical processes in an aquifer system.</title>
        <authorList>
            <person name="Anantharaman K."/>
            <person name="Brown C.T."/>
            <person name="Hug L.A."/>
            <person name="Sharon I."/>
            <person name="Castelle C.J."/>
            <person name="Probst A.J."/>
            <person name="Thomas B.C."/>
            <person name="Singh A."/>
            <person name="Wilkins M.J."/>
            <person name="Karaoz U."/>
            <person name="Brodie E.L."/>
            <person name="Williams K.H."/>
            <person name="Hubbard S.S."/>
            <person name="Banfield J.F."/>
        </authorList>
    </citation>
    <scope>NUCLEOTIDE SEQUENCE [LARGE SCALE GENOMIC DNA]</scope>
</reference>
<dbReference type="EMBL" id="MHCC01000020">
    <property type="protein sequence ID" value="OGY13121.1"/>
    <property type="molecule type" value="Genomic_DNA"/>
</dbReference>